<sequence length="324" mass="34147">MKKRTGFVFLALLITLGILAVLALGIGSTYIPPGQILEGFFKENRMARVIVVGLRLPRVLLAIMIGMALSLAGALLQAVMRNPLADPGIIGVSAGAAAAATSVMLLFPRWLSLVPLVAFVGALFACVLIYLMAWRRGIDPVRIVLSGVAVNTVLGAYTSFLQLLNSDNLANVLGFLNGSLSGRSWGHVETVAIYVSIGTVLAFFAIRGANLLQLGDDVARSLGVDVNKTRILLSALGAFLAAATVAVAGMIGFVGLVVPHMARMLVGPNYKDLVPVAAVMGSVTLLLADTVGRMLVPGMEIPVGVIMAMTGGPFFLYMLRRKRF</sequence>
<dbReference type="STRING" id="568816.Acin_0800"/>
<dbReference type="AlphaFoldDB" id="G4Q550"/>
<organism evidence="9 10">
    <name type="scientific">Acidaminococcus intestini (strain RyC-MR95)</name>
    <dbReference type="NCBI Taxonomy" id="568816"/>
    <lineage>
        <taxon>Bacteria</taxon>
        <taxon>Bacillati</taxon>
        <taxon>Bacillota</taxon>
        <taxon>Negativicutes</taxon>
        <taxon>Acidaminococcales</taxon>
        <taxon>Acidaminococcaceae</taxon>
        <taxon>Acidaminococcus</taxon>
    </lineage>
</organism>
<dbReference type="GO" id="GO:0022857">
    <property type="term" value="F:transmembrane transporter activity"/>
    <property type="evidence" value="ECO:0007669"/>
    <property type="project" value="InterPro"/>
</dbReference>
<keyword evidence="10" id="KW-1185">Reference proteome</keyword>
<dbReference type="HOGENOM" id="CLU_013016_1_1_9"/>
<dbReference type="EMBL" id="CP003058">
    <property type="protein sequence ID" value="AEQ22032.1"/>
    <property type="molecule type" value="Genomic_DNA"/>
</dbReference>
<feature type="transmembrane region" description="Helical" evidence="8">
    <location>
        <begin position="113"/>
        <end position="131"/>
    </location>
</feature>
<feature type="transmembrane region" description="Helical" evidence="8">
    <location>
        <begin position="191"/>
        <end position="210"/>
    </location>
</feature>
<feature type="transmembrane region" description="Helical" evidence="8">
    <location>
        <begin position="231"/>
        <end position="258"/>
    </location>
</feature>
<keyword evidence="7 8" id="KW-0472">Membrane</keyword>
<dbReference type="FunFam" id="1.10.3470.10:FF:000001">
    <property type="entry name" value="Vitamin B12 ABC transporter permease BtuC"/>
    <property type="match status" value="1"/>
</dbReference>
<keyword evidence="3" id="KW-0813">Transport</keyword>
<evidence type="ECO:0000256" key="1">
    <source>
        <dbReference type="ARBA" id="ARBA00004651"/>
    </source>
</evidence>
<evidence type="ECO:0000313" key="9">
    <source>
        <dbReference type="EMBL" id="AEQ22032.1"/>
    </source>
</evidence>
<keyword evidence="5 8" id="KW-0812">Transmembrane</keyword>
<keyword evidence="4" id="KW-1003">Cell membrane</keyword>
<dbReference type="InParanoid" id="G4Q550"/>
<evidence type="ECO:0000256" key="8">
    <source>
        <dbReference type="SAM" id="Phobius"/>
    </source>
</evidence>
<evidence type="ECO:0000256" key="7">
    <source>
        <dbReference type="ARBA" id="ARBA00023136"/>
    </source>
</evidence>
<evidence type="ECO:0000256" key="4">
    <source>
        <dbReference type="ARBA" id="ARBA00022475"/>
    </source>
</evidence>
<dbReference type="eggNOG" id="COG0609">
    <property type="taxonomic scope" value="Bacteria"/>
</dbReference>
<feature type="transmembrane region" description="Helical" evidence="8">
    <location>
        <begin position="88"/>
        <end position="107"/>
    </location>
</feature>
<dbReference type="InterPro" id="IPR037294">
    <property type="entry name" value="ABC_BtuC-like"/>
</dbReference>
<comment type="subcellular location">
    <subcellularLocation>
        <location evidence="1">Cell membrane</location>
        <topology evidence="1">Multi-pass membrane protein</topology>
    </subcellularLocation>
</comment>
<protein>
    <submittedName>
        <fullName evidence="9">Ferrichrome transport system permease fhuG</fullName>
    </submittedName>
</protein>
<comment type="similarity">
    <text evidence="2">Belongs to the binding-protein-dependent transport system permease family. FecCD subfamily.</text>
</comment>
<dbReference type="RefSeq" id="WP_009016348.1">
    <property type="nucleotide sequence ID" value="NC_016077.1"/>
</dbReference>
<feature type="transmembrane region" description="Helical" evidence="8">
    <location>
        <begin position="7"/>
        <end position="31"/>
    </location>
</feature>
<dbReference type="SUPFAM" id="SSF81345">
    <property type="entry name" value="ABC transporter involved in vitamin B12 uptake, BtuC"/>
    <property type="match status" value="1"/>
</dbReference>
<evidence type="ECO:0000256" key="6">
    <source>
        <dbReference type="ARBA" id="ARBA00022989"/>
    </source>
</evidence>
<dbReference type="PANTHER" id="PTHR30472:SF24">
    <property type="entry name" value="FERRIC ENTEROBACTIN TRANSPORT SYSTEM PERMEASE PROTEIN FEPG"/>
    <property type="match status" value="1"/>
</dbReference>
<reference evidence="9 10" key="1">
    <citation type="journal article" date="2011" name="J. Bacteriol.">
        <title>Complete genome sequence of Acidaminococcus intestini RYC-MR95, a Gram-negative bacterium from the phylum Firmicutes.</title>
        <authorList>
            <person name="D'Auria G."/>
            <person name="Galan J.C."/>
            <person name="Rodriguez-Alcayna M."/>
            <person name="Moya A."/>
            <person name="Baquero F."/>
            <person name="Latorre A."/>
        </authorList>
    </citation>
    <scope>NUCLEOTIDE SEQUENCE [LARGE SCALE GENOMIC DNA]</scope>
    <source>
        <strain evidence="9 10">RyC-MR95</strain>
    </source>
</reference>
<dbReference type="Proteomes" id="UP000007093">
    <property type="component" value="Chromosome"/>
</dbReference>
<gene>
    <name evidence="9" type="ordered locus">Acin_0800</name>
</gene>
<dbReference type="GO" id="GO:0005886">
    <property type="term" value="C:plasma membrane"/>
    <property type="evidence" value="ECO:0007669"/>
    <property type="project" value="UniProtKB-SubCell"/>
</dbReference>
<dbReference type="Gene3D" id="1.10.3470.10">
    <property type="entry name" value="ABC transporter involved in vitamin B12 uptake, BtuC"/>
    <property type="match status" value="1"/>
</dbReference>
<feature type="transmembrane region" description="Helical" evidence="8">
    <location>
        <begin position="143"/>
        <end position="164"/>
    </location>
</feature>
<dbReference type="GeneID" id="92878945"/>
<proteinExistence type="inferred from homology"/>
<accession>G4Q550</accession>
<dbReference type="CDD" id="cd06550">
    <property type="entry name" value="TM_ABC_iron-siderophores_like"/>
    <property type="match status" value="1"/>
</dbReference>
<evidence type="ECO:0000256" key="5">
    <source>
        <dbReference type="ARBA" id="ARBA00022692"/>
    </source>
</evidence>
<dbReference type="PATRIC" id="fig|568816.4.peg.774"/>
<dbReference type="GO" id="GO:0033214">
    <property type="term" value="P:siderophore-iron import into cell"/>
    <property type="evidence" value="ECO:0007669"/>
    <property type="project" value="TreeGrafter"/>
</dbReference>
<evidence type="ECO:0000256" key="2">
    <source>
        <dbReference type="ARBA" id="ARBA00007935"/>
    </source>
</evidence>
<dbReference type="Pfam" id="PF01032">
    <property type="entry name" value="FecCD"/>
    <property type="match status" value="1"/>
</dbReference>
<dbReference type="PANTHER" id="PTHR30472">
    <property type="entry name" value="FERRIC ENTEROBACTIN TRANSPORT SYSTEM PERMEASE PROTEIN"/>
    <property type="match status" value="1"/>
</dbReference>
<dbReference type="FunCoup" id="G4Q550">
    <property type="interactions" value="60"/>
</dbReference>
<keyword evidence="6 8" id="KW-1133">Transmembrane helix</keyword>
<evidence type="ECO:0000256" key="3">
    <source>
        <dbReference type="ARBA" id="ARBA00022448"/>
    </source>
</evidence>
<feature type="transmembrane region" description="Helical" evidence="8">
    <location>
        <begin position="301"/>
        <end position="319"/>
    </location>
</feature>
<evidence type="ECO:0000313" key="10">
    <source>
        <dbReference type="Proteomes" id="UP000007093"/>
    </source>
</evidence>
<feature type="transmembrane region" description="Helical" evidence="8">
    <location>
        <begin position="56"/>
        <end position="76"/>
    </location>
</feature>
<dbReference type="KEGG" id="ain:Acin_0800"/>
<dbReference type="InterPro" id="IPR000522">
    <property type="entry name" value="ABC_transptr_permease_BtuC"/>
</dbReference>
<name>G4Q550_ACIIR</name>